<evidence type="ECO:0000313" key="1">
    <source>
        <dbReference type="EMBL" id="EMB35414.1"/>
    </source>
</evidence>
<dbReference type="InterPro" id="IPR036412">
    <property type="entry name" value="HAD-like_sf"/>
</dbReference>
<sequence length="310" mass="35170">MAYPIENKLVIAVASSALFDLSECDAVFREKGEEEYRKFQKENHKVILKKGIAFPFIKRFLCLNKVYSDEVHPVEVVLLSKNDPDTGLRVFESIKHYKLDIVRAGFLTGKSPYQYIPAFNASLFLSADASDVKQAIDAGYAAGTVLKTQIKDDPDDLELRIAFDFDGVIVDDQAEKIYQETKDLDLFLSSEEEKAIEAHDPGPLKDFFFKLSRFQKLEHERSKLDPTYKRVLRTAIVTARNAPAHERVVTTLNKWGVTVDEAFFLGGIDKSRILNVLKPHIYFDDQMTHLESAAKNIPSVHIPFGVVNKK</sequence>
<dbReference type="GO" id="GO:0005737">
    <property type="term" value="C:cytoplasm"/>
    <property type="evidence" value="ECO:0007669"/>
    <property type="project" value="InterPro"/>
</dbReference>
<comment type="caution">
    <text evidence="1">The sequence shown here is derived from an EMBL/GenBank/DDBJ whole genome shotgun (WGS) entry which is preliminary data.</text>
</comment>
<dbReference type="PANTHER" id="PTHR31367:SF5">
    <property type="entry name" value="CYTOSOLIC 5'-NUCLEOTIDASE 1A"/>
    <property type="match status" value="1"/>
</dbReference>
<dbReference type="RefSeq" id="WP_002683257.1">
    <property type="nucleotide sequence ID" value="NZ_CM001795.1"/>
</dbReference>
<name>A0A0E2E711_TREDN</name>
<dbReference type="InterPro" id="IPR010394">
    <property type="entry name" value="5-nucleotidase"/>
</dbReference>
<dbReference type="PANTHER" id="PTHR31367">
    <property type="entry name" value="CYTOSOLIC 5'-NUCLEOTIDASE 1 FAMILY MEMBER"/>
    <property type="match status" value="1"/>
</dbReference>
<dbReference type="GO" id="GO:0009117">
    <property type="term" value="P:nucleotide metabolic process"/>
    <property type="evidence" value="ECO:0007669"/>
    <property type="project" value="InterPro"/>
</dbReference>
<dbReference type="AlphaFoldDB" id="A0A0E2E711"/>
<accession>A0A0E2E711</accession>
<dbReference type="EMBL" id="AGDV01000004">
    <property type="protein sequence ID" value="EMB35414.1"/>
    <property type="molecule type" value="Genomic_DNA"/>
</dbReference>
<dbReference type="GO" id="GO:0008253">
    <property type="term" value="F:5'-nucleotidase activity"/>
    <property type="evidence" value="ECO:0007669"/>
    <property type="project" value="InterPro"/>
</dbReference>
<gene>
    <name evidence="1" type="ORF">HMPREF9726_00555</name>
</gene>
<protein>
    <recommendedName>
        <fullName evidence="2">5'-nucleotidase</fullName>
    </recommendedName>
</protein>
<dbReference type="Proteomes" id="UP000011705">
    <property type="component" value="Chromosome"/>
</dbReference>
<dbReference type="HOGENOM" id="CLU_060123_0_0_12"/>
<reference evidence="1" key="1">
    <citation type="submission" date="2012-01" db="EMBL/GenBank/DDBJ databases">
        <title>The Genome Sequence of Treponema denticola H-22.</title>
        <authorList>
            <consortium name="The Broad Institute Genome Sequencing Platform"/>
            <person name="Earl A."/>
            <person name="Ward D."/>
            <person name="Feldgarden M."/>
            <person name="Gevers D."/>
            <person name="Blanton J.M."/>
            <person name="Fenno C.J."/>
            <person name="Baranova O.V."/>
            <person name="Mathney J."/>
            <person name="Dewhirst F.E."/>
            <person name="Izard J."/>
            <person name="Young S.K."/>
            <person name="Zeng Q."/>
            <person name="Gargeya S."/>
            <person name="Fitzgerald M."/>
            <person name="Haas B."/>
            <person name="Abouelleil A."/>
            <person name="Alvarado L."/>
            <person name="Arachchi H.M."/>
            <person name="Berlin A."/>
            <person name="Chapman S.B."/>
            <person name="Gearin G."/>
            <person name="Goldberg J."/>
            <person name="Griggs A."/>
            <person name="Gujja S."/>
            <person name="Hansen M."/>
            <person name="Heiman D."/>
            <person name="Howarth C."/>
            <person name="Larimer J."/>
            <person name="Lui A."/>
            <person name="MacDonald P.J.P."/>
            <person name="McCowen C."/>
            <person name="Montmayeur A."/>
            <person name="Murphy C."/>
            <person name="Neiman D."/>
            <person name="Pearson M."/>
            <person name="Priest M."/>
            <person name="Roberts A."/>
            <person name="Saif S."/>
            <person name="Shea T."/>
            <person name="Sisk P."/>
            <person name="Stolte C."/>
            <person name="Sykes S."/>
            <person name="Wortman J."/>
            <person name="Nusbaum C."/>
            <person name="Birren B."/>
        </authorList>
    </citation>
    <scope>NUCLEOTIDE SEQUENCE [LARGE SCALE GENOMIC DNA]</scope>
    <source>
        <strain evidence="1">H-22</strain>
    </source>
</reference>
<dbReference type="Pfam" id="PF06189">
    <property type="entry name" value="5-nucleotidase"/>
    <property type="match status" value="1"/>
</dbReference>
<organism evidence="1">
    <name type="scientific">Treponema denticola H-22</name>
    <dbReference type="NCBI Taxonomy" id="999432"/>
    <lineage>
        <taxon>Bacteria</taxon>
        <taxon>Pseudomonadati</taxon>
        <taxon>Spirochaetota</taxon>
        <taxon>Spirochaetia</taxon>
        <taxon>Spirochaetales</taxon>
        <taxon>Treponemataceae</taxon>
        <taxon>Treponema</taxon>
    </lineage>
</organism>
<dbReference type="GO" id="GO:0000166">
    <property type="term" value="F:nucleotide binding"/>
    <property type="evidence" value="ECO:0007669"/>
    <property type="project" value="InterPro"/>
</dbReference>
<dbReference type="PATRIC" id="fig|999432.5.peg.575"/>
<dbReference type="GO" id="GO:0000287">
    <property type="term" value="F:magnesium ion binding"/>
    <property type="evidence" value="ECO:0007669"/>
    <property type="project" value="InterPro"/>
</dbReference>
<proteinExistence type="predicted"/>
<dbReference type="SUPFAM" id="SSF56784">
    <property type="entry name" value="HAD-like"/>
    <property type="match status" value="1"/>
</dbReference>
<evidence type="ECO:0008006" key="2">
    <source>
        <dbReference type="Google" id="ProtNLM"/>
    </source>
</evidence>